<protein>
    <submittedName>
        <fullName evidence="1">Uncharacterized protein</fullName>
    </submittedName>
</protein>
<keyword evidence="2" id="KW-1185">Reference proteome</keyword>
<dbReference type="RefSeq" id="NP_859313.1">
    <property type="nucleotide sequence ID" value="NC_004914.3"/>
</dbReference>
<evidence type="ECO:0000313" key="1">
    <source>
        <dbReference type="EMBL" id="BAC78050.1"/>
    </source>
</evidence>
<dbReference type="GeneID" id="2653440"/>
<evidence type="ECO:0000313" key="2">
    <source>
        <dbReference type="Proteomes" id="UP000000983"/>
    </source>
</evidence>
<accession>Q7Y2R3</accession>
<organism evidence="1 2">
    <name type="scientific">Escherichia phage Stx2 II</name>
    <dbReference type="NCBI Taxonomy" id="194949"/>
    <lineage>
        <taxon>Viruses</taxon>
        <taxon>Duplodnaviria</taxon>
        <taxon>Heunggongvirae</taxon>
        <taxon>Uroviricota</taxon>
        <taxon>Caudoviricetes</taxon>
        <taxon>Sepvirinae</taxon>
        <taxon>Traversvirus</taxon>
        <taxon>Traversvirus II</taxon>
    </lineage>
</organism>
<name>Q7Y2R3_9CAUD</name>
<proteinExistence type="predicted"/>
<dbReference type="KEGG" id="vg:2653440"/>
<dbReference type="Proteomes" id="UP000000983">
    <property type="component" value="Segment"/>
</dbReference>
<sequence>MILRNLCHPVVHLLLVCIRHHLPRNFPQEGHLLFRYINTIQRFHRRIRGFGNEAPCPSGDIVNPEFQRFRCDIHRAGTVLAAT</sequence>
<reference evidence="1 2" key="1">
    <citation type="journal article" date="2003" name="J. Bacteriol.">
        <title>Genome analysis of a novel Shiga toxin 1 (Stx1)-converting phage which is closely related to Stx2-converting phages but not to other Stx1-converting phages.</title>
        <authorList>
            <person name="Sato T."/>
            <person name="Shimizu T."/>
            <person name="Watarai M."/>
            <person name="Kobayashi M."/>
            <person name="Kano S."/>
            <person name="Hamabata T."/>
            <person name="Takeda Y."/>
            <person name="Yamasaki S."/>
        </authorList>
    </citation>
    <scope>NUCLEOTIDE SEQUENCE</scope>
    <source>
        <strain evidence="1">Stx2 phage-II</strain>
    </source>
</reference>
<dbReference type="EMBL" id="AP005154">
    <property type="protein sequence ID" value="BAC78050.1"/>
    <property type="molecule type" value="Genomic_DNA"/>
</dbReference>